<feature type="region of interest" description="Disordered" evidence="1">
    <location>
        <begin position="1"/>
        <end position="93"/>
    </location>
</feature>
<protein>
    <submittedName>
        <fullName evidence="2">Uncharacterized protein</fullName>
    </submittedName>
</protein>
<keyword evidence="3" id="KW-1185">Reference proteome</keyword>
<dbReference type="EMBL" id="UYRR01012415">
    <property type="protein sequence ID" value="VDK26350.1"/>
    <property type="molecule type" value="Genomic_DNA"/>
</dbReference>
<dbReference type="Proteomes" id="UP000267096">
    <property type="component" value="Unassembled WGS sequence"/>
</dbReference>
<sequence>MSHARKASGNVHDERNEIYSNGLFQLDNPLPPPRLDEIGIENNSDEDRGWSGETIKPIEPSESNDIKPPESPLSQSAGPSWQAPLPFIAPPHNRTQHTANVIRTPPLPFNHNSNNIADHDNNFQLIPPKVIHTQLVTKFFA</sequence>
<evidence type="ECO:0000256" key="1">
    <source>
        <dbReference type="SAM" id="MobiDB-lite"/>
    </source>
</evidence>
<name>A0A3P6P512_ANISI</name>
<evidence type="ECO:0000313" key="2">
    <source>
        <dbReference type="EMBL" id="VDK26350.1"/>
    </source>
</evidence>
<evidence type="ECO:0000313" key="3">
    <source>
        <dbReference type="Proteomes" id="UP000267096"/>
    </source>
</evidence>
<gene>
    <name evidence="2" type="ORF">ASIM_LOCUS5977</name>
</gene>
<proteinExistence type="predicted"/>
<accession>A0A3P6P512</accession>
<reference evidence="2 3" key="1">
    <citation type="submission" date="2018-11" db="EMBL/GenBank/DDBJ databases">
        <authorList>
            <consortium name="Pathogen Informatics"/>
        </authorList>
    </citation>
    <scope>NUCLEOTIDE SEQUENCE [LARGE SCALE GENOMIC DNA]</scope>
</reference>
<dbReference type="OrthoDB" id="10659113at2759"/>
<dbReference type="AlphaFoldDB" id="A0A3P6P512"/>
<organism evidence="2 3">
    <name type="scientific">Anisakis simplex</name>
    <name type="common">Herring worm</name>
    <dbReference type="NCBI Taxonomy" id="6269"/>
    <lineage>
        <taxon>Eukaryota</taxon>
        <taxon>Metazoa</taxon>
        <taxon>Ecdysozoa</taxon>
        <taxon>Nematoda</taxon>
        <taxon>Chromadorea</taxon>
        <taxon>Rhabditida</taxon>
        <taxon>Spirurina</taxon>
        <taxon>Ascaridomorpha</taxon>
        <taxon>Ascaridoidea</taxon>
        <taxon>Anisakidae</taxon>
        <taxon>Anisakis</taxon>
        <taxon>Anisakis simplex complex</taxon>
    </lineage>
</organism>